<dbReference type="Proteomes" id="UP000294927">
    <property type="component" value="Unassembled WGS sequence"/>
</dbReference>
<keyword evidence="3" id="KW-1185">Reference proteome</keyword>
<sequence>MLPAYGDNALVRETIGSVVAQEDPRWRLTVIDDAPGDLKSFVAELGHEKVRYLPNERRLGINRNFQRCVDEATADLVMLIGADDRLLPDFVSRVHAAAEQHPDAALFHTNAIVIDEHGNPAMPLADRIKRLVSIKGGVVTGGERLAASLLHGNWMYFPSVVFRRDVLRKHGFREGYDIVLDLDLYLRILLDGGRVVLFDRPGIEYRRHAASLSSSTAGTGARFDEERNYFAETAAAMAAAGWPRAARAARWHLTSRMHAAAKALAARKGAPPA</sequence>
<dbReference type="InterPro" id="IPR050834">
    <property type="entry name" value="Glycosyltransf_2"/>
</dbReference>
<evidence type="ECO:0000313" key="2">
    <source>
        <dbReference type="EMBL" id="TDV50986.1"/>
    </source>
</evidence>
<keyword evidence="2" id="KW-0808">Transferase</keyword>
<evidence type="ECO:0000259" key="1">
    <source>
        <dbReference type="Pfam" id="PF00535"/>
    </source>
</evidence>
<dbReference type="InterPro" id="IPR001173">
    <property type="entry name" value="Glyco_trans_2-like"/>
</dbReference>
<dbReference type="EMBL" id="SOCP01000006">
    <property type="protein sequence ID" value="TDV50986.1"/>
    <property type="molecule type" value="Genomic_DNA"/>
</dbReference>
<feature type="domain" description="Glycosyltransferase 2-like" evidence="1">
    <location>
        <begin position="2"/>
        <end position="112"/>
    </location>
</feature>
<dbReference type="AlphaFoldDB" id="A0A4R7VMY5"/>
<dbReference type="SUPFAM" id="SSF53448">
    <property type="entry name" value="Nucleotide-diphospho-sugar transferases"/>
    <property type="match status" value="1"/>
</dbReference>
<dbReference type="PANTHER" id="PTHR43685">
    <property type="entry name" value="GLYCOSYLTRANSFERASE"/>
    <property type="match status" value="1"/>
</dbReference>
<proteinExistence type="predicted"/>
<dbReference type="PANTHER" id="PTHR43685:SF11">
    <property type="entry name" value="GLYCOSYLTRANSFERASE TAGX-RELATED"/>
    <property type="match status" value="1"/>
</dbReference>
<accession>A0A4R7VMY5</accession>
<evidence type="ECO:0000313" key="3">
    <source>
        <dbReference type="Proteomes" id="UP000294927"/>
    </source>
</evidence>
<name>A0A4R7VMY5_9PSEU</name>
<dbReference type="InterPro" id="IPR029044">
    <property type="entry name" value="Nucleotide-diphossugar_trans"/>
</dbReference>
<protein>
    <submittedName>
        <fullName evidence="2">Glycosyl transferase family 2</fullName>
    </submittedName>
</protein>
<reference evidence="2 3" key="1">
    <citation type="submission" date="2019-03" db="EMBL/GenBank/DDBJ databases">
        <title>Genomic Encyclopedia of Archaeal and Bacterial Type Strains, Phase II (KMG-II): from individual species to whole genera.</title>
        <authorList>
            <person name="Goeker M."/>
        </authorList>
    </citation>
    <scope>NUCLEOTIDE SEQUENCE [LARGE SCALE GENOMIC DNA]</scope>
    <source>
        <strain evidence="2 3">DSM 45499</strain>
    </source>
</reference>
<dbReference type="GO" id="GO:0016740">
    <property type="term" value="F:transferase activity"/>
    <property type="evidence" value="ECO:0007669"/>
    <property type="project" value="UniProtKB-KW"/>
</dbReference>
<dbReference type="Gene3D" id="3.90.550.10">
    <property type="entry name" value="Spore Coat Polysaccharide Biosynthesis Protein SpsA, Chain A"/>
    <property type="match status" value="1"/>
</dbReference>
<comment type="caution">
    <text evidence="2">The sequence shown here is derived from an EMBL/GenBank/DDBJ whole genome shotgun (WGS) entry which is preliminary data.</text>
</comment>
<dbReference type="Pfam" id="PF00535">
    <property type="entry name" value="Glycos_transf_2"/>
    <property type="match status" value="1"/>
</dbReference>
<organism evidence="2 3">
    <name type="scientific">Actinophytocola oryzae</name>
    <dbReference type="NCBI Taxonomy" id="502181"/>
    <lineage>
        <taxon>Bacteria</taxon>
        <taxon>Bacillati</taxon>
        <taxon>Actinomycetota</taxon>
        <taxon>Actinomycetes</taxon>
        <taxon>Pseudonocardiales</taxon>
        <taxon>Pseudonocardiaceae</taxon>
    </lineage>
</organism>
<gene>
    <name evidence="2" type="ORF">CLV71_106332</name>
</gene>